<keyword evidence="2" id="KW-1185">Reference proteome</keyword>
<accession>A0AAN8U5D9</accession>
<name>A0AAN8U5D9_SOLBU</name>
<evidence type="ECO:0000313" key="1">
    <source>
        <dbReference type="EMBL" id="KAK6803809.1"/>
    </source>
</evidence>
<organism evidence="1 2">
    <name type="scientific">Solanum bulbocastanum</name>
    <name type="common">Wild potato</name>
    <dbReference type="NCBI Taxonomy" id="147425"/>
    <lineage>
        <taxon>Eukaryota</taxon>
        <taxon>Viridiplantae</taxon>
        <taxon>Streptophyta</taxon>
        <taxon>Embryophyta</taxon>
        <taxon>Tracheophyta</taxon>
        <taxon>Spermatophyta</taxon>
        <taxon>Magnoliopsida</taxon>
        <taxon>eudicotyledons</taxon>
        <taxon>Gunneridae</taxon>
        <taxon>Pentapetalae</taxon>
        <taxon>asterids</taxon>
        <taxon>lamiids</taxon>
        <taxon>Solanales</taxon>
        <taxon>Solanaceae</taxon>
        <taxon>Solanoideae</taxon>
        <taxon>Solaneae</taxon>
        <taxon>Solanum</taxon>
    </lineage>
</organism>
<dbReference type="Proteomes" id="UP001371456">
    <property type="component" value="Unassembled WGS sequence"/>
</dbReference>
<dbReference type="AlphaFoldDB" id="A0AAN8U5D9"/>
<gene>
    <name evidence="1" type="ORF">RDI58_001593</name>
</gene>
<dbReference type="EMBL" id="JBANQN010000001">
    <property type="protein sequence ID" value="KAK6803809.1"/>
    <property type="molecule type" value="Genomic_DNA"/>
</dbReference>
<comment type="caution">
    <text evidence="1">The sequence shown here is derived from an EMBL/GenBank/DDBJ whole genome shotgun (WGS) entry which is preliminary data.</text>
</comment>
<proteinExistence type="predicted"/>
<reference evidence="1 2" key="1">
    <citation type="submission" date="2024-02" db="EMBL/GenBank/DDBJ databases">
        <title>de novo genome assembly of Solanum bulbocastanum strain 11H21.</title>
        <authorList>
            <person name="Hosaka A.J."/>
        </authorList>
    </citation>
    <scope>NUCLEOTIDE SEQUENCE [LARGE SCALE GENOMIC DNA]</scope>
    <source>
        <tissue evidence="1">Young leaves</tissue>
    </source>
</reference>
<protein>
    <submittedName>
        <fullName evidence="1">Uncharacterized protein</fullName>
    </submittedName>
</protein>
<evidence type="ECO:0000313" key="2">
    <source>
        <dbReference type="Proteomes" id="UP001371456"/>
    </source>
</evidence>
<sequence length="34" mass="3909">MDDDLKYNVVPSLPTDSEIADGFIDRGICSWIWH</sequence>